<evidence type="ECO:0000313" key="1">
    <source>
        <dbReference type="EMBL" id="QOX63159.1"/>
    </source>
</evidence>
<organism evidence="1 2">
    <name type="scientific">Anoxybacterium hadale</name>
    <dbReference type="NCBI Taxonomy" id="3408580"/>
    <lineage>
        <taxon>Bacteria</taxon>
        <taxon>Bacillati</taxon>
        <taxon>Bacillota</taxon>
        <taxon>Clostridia</taxon>
        <taxon>Peptostreptococcales</taxon>
        <taxon>Anaerovoracaceae</taxon>
        <taxon>Anoxybacterium</taxon>
    </lineage>
</organism>
<protein>
    <submittedName>
        <fullName evidence="1">Penicillin-binding protein</fullName>
    </submittedName>
</protein>
<name>A0ACD1AA18_9FIRM</name>
<dbReference type="Proteomes" id="UP000594014">
    <property type="component" value="Chromosome"/>
</dbReference>
<keyword evidence="2" id="KW-1185">Reference proteome</keyword>
<gene>
    <name evidence="1" type="ORF">FRZ06_07270</name>
</gene>
<sequence>MKWIKSRNNQILAMIMVMMSVLGIRLFGLTVVEGARWEEAATNLSIKSISTSAPRGEILDRYGRVLAGNIPSFTVQFSAGDLKDEQINTVAQSLIRILEANGDSYYDNFPILNENGIFYYTYQKEIEEWLTAQVMPTDFTAEQAFAEIRQRQNIDEGLDKYAAQTELQSVYNIFPPISVKNMKFLKELDKESFLGRYYLDKELSADEAFQALRARFKIDPALSDADARKIMVVRNELSSQGYRKYMPARIAGGVSNDTIVIMEEKKSDLPGVEVVAESVRYYPNGTTASHVLGYLGQISESMKANYVGYKSNDMVGQEGIEKAFESTLKGKDGTKNVEVNAFGELVRVINETEPRKGKDVYLTIDLELQKTAEEALKQALTEIQRAGTFKSQWGDYKYGTAYKNANVGAVVALDVKTGDVLAMASYPDFDPNLFATGISKENWNALQAENPRDPLSPLPLYNVAARTAVQPGSTFKMVTATAALESGLDPNRKLRDGGAVTLGNRTYGCLIWNRYRGNHGYVNLAEAIEVSCNYYFFDIATGRDFYKKTSLGLREPMNIEKIMAYAQQYGLGLKTGIEIPETVVPVPSEERKLEQIKAMLRNVLLGKAEIYFEKSLIDNKEKLNDTIKTIVSWTEDNPSRNELINRLGKMGVKKELVETVADLCKFTYFNQATWTTGDELNIAIGQGENAYTPLQMANYIATIGNKGVHNQVSLIKAIEGQNEVERAPGKKIDIQDDKYLDDIIAGMKLVASGSKGSLKGVFGNFPVQVAGKTGTAERAGKINPPDEVEYVKQYLPRIDSSLRWDDVESELTRLMADYPEYYTTRNTAVRQAVFNLSNGRVTPTKLDSFKGSYDPFAWVMTMAPANDPKIAVGVLVFQGGTAGYAAPVAREVIAKYLQLDKIYEDYNIDTRITQ</sequence>
<accession>A0ACD1AA18</accession>
<reference evidence="1" key="1">
    <citation type="submission" date="2019-08" db="EMBL/GenBank/DDBJ databases">
        <title>Genome sequence of Clostridiales bacterium MT110.</title>
        <authorList>
            <person name="Cao J."/>
        </authorList>
    </citation>
    <scope>NUCLEOTIDE SEQUENCE</scope>
    <source>
        <strain evidence="1">MT110</strain>
    </source>
</reference>
<dbReference type="EMBL" id="CP042469">
    <property type="protein sequence ID" value="QOX63159.1"/>
    <property type="molecule type" value="Genomic_DNA"/>
</dbReference>
<evidence type="ECO:0000313" key="2">
    <source>
        <dbReference type="Proteomes" id="UP000594014"/>
    </source>
</evidence>
<proteinExistence type="predicted"/>